<evidence type="ECO:0000313" key="3">
    <source>
        <dbReference type="EMBL" id="QUC16971.1"/>
    </source>
</evidence>
<keyword evidence="4" id="KW-1185">Reference proteome</keyword>
<accession>A0A8E5MF13</accession>
<feature type="compositionally biased region" description="Pro residues" evidence="1">
    <location>
        <begin position="267"/>
        <end position="279"/>
    </location>
</feature>
<name>A0A8E5MF13_USTVR</name>
<dbReference type="KEGG" id="uvi:66061990"/>
<feature type="region of interest" description="Disordered" evidence="1">
    <location>
        <begin position="141"/>
        <end position="198"/>
    </location>
</feature>
<proteinExistence type="predicted"/>
<evidence type="ECO:0000259" key="2">
    <source>
        <dbReference type="PROSITE" id="PS50127"/>
    </source>
</evidence>
<dbReference type="EMBL" id="CP072753">
    <property type="protein sequence ID" value="QUC16971.1"/>
    <property type="molecule type" value="Genomic_DNA"/>
</dbReference>
<dbReference type="AlphaFoldDB" id="A0A8E5MF13"/>
<dbReference type="OrthoDB" id="5596422at2759"/>
<feature type="domain" description="UBC core" evidence="2">
    <location>
        <begin position="21"/>
        <end position="99"/>
    </location>
</feature>
<dbReference type="SUPFAM" id="SSF54495">
    <property type="entry name" value="UBC-like"/>
    <property type="match status" value="1"/>
</dbReference>
<evidence type="ECO:0000313" key="4">
    <source>
        <dbReference type="Proteomes" id="UP000027002"/>
    </source>
</evidence>
<dbReference type="PROSITE" id="PS50127">
    <property type="entry name" value="UBC_2"/>
    <property type="match status" value="1"/>
</dbReference>
<evidence type="ECO:0000256" key="1">
    <source>
        <dbReference type="SAM" id="MobiDB-lite"/>
    </source>
</evidence>
<dbReference type="InterPro" id="IPR000608">
    <property type="entry name" value="UBC"/>
</dbReference>
<feature type="compositionally biased region" description="Low complexity" evidence="1">
    <location>
        <begin position="147"/>
        <end position="189"/>
    </location>
</feature>
<dbReference type="GeneID" id="66061990"/>
<organism evidence="3 4">
    <name type="scientific">Ustilaginoidea virens</name>
    <name type="common">Rice false smut fungus</name>
    <name type="synonym">Villosiclava virens</name>
    <dbReference type="NCBI Taxonomy" id="1159556"/>
    <lineage>
        <taxon>Eukaryota</taxon>
        <taxon>Fungi</taxon>
        <taxon>Dikarya</taxon>
        <taxon>Ascomycota</taxon>
        <taxon>Pezizomycotina</taxon>
        <taxon>Sordariomycetes</taxon>
        <taxon>Hypocreomycetidae</taxon>
        <taxon>Hypocreales</taxon>
        <taxon>Clavicipitaceae</taxon>
        <taxon>Ustilaginoidea</taxon>
    </lineage>
</organism>
<dbReference type="RefSeq" id="XP_042994644.1">
    <property type="nucleotide sequence ID" value="XM_043138710.1"/>
</dbReference>
<sequence length="347" mass="36138">MHAFHLPAAGSMTLLGNLPSLQRQHLLSEFAGLKQTCPEGVLVTLAPGDPTLWSAVLFVRHGPYAPAVLRFHMSFPDTYPASPPLILFSTDMFHPLICPLTTYMYTTDVQEHGEAGAADRERLPPGGFSLRHGYPAWFGQRAGTPDASTARQGGRAAAAPGSGPRARGAQAGSSAPPDESSSDDSSSSSNTPRDWGAGKASASVAGILGYVRSAFDTAEVLDAVPLAAAGNPGAWHAWRTHRRREAARADAGHASPAADNDGGGEQAPPPPPTPPPPPGAGAREPGEWNWDGVWEARVKKGVAASLSESVLYSGSGVADDMIRFLPMAQADVDSLKETIRGMLGGAA</sequence>
<dbReference type="Gene3D" id="3.10.110.10">
    <property type="entry name" value="Ubiquitin Conjugating Enzyme"/>
    <property type="match status" value="1"/>
</dbReference>
<protein>
    <recommendedName>
        <fullName evidence="2">UBC core domain-containing protein</fullName>
    </recommendedName>
</protein>
<reference evidence="3" key="1">
    <citation type="submission" date="2020-03" db="EMBL/GenBank/DDBJ databases">
        <title>A mixture of massive structural variations and highly conserved coding sequences in Ustilaginoidea virens genome.</title>
        <authorList>
            <person name="Zhang K."/>
            <person name="Zhao Z."/>
            <person name="Zhang Z."/>
            <person name="Li Y."/>
            <person name="Hsiang T."/>
            <person name="Sun W."/>
        </authorList>
    </citation>
    <scope>NUCLEOTIDE SEQUENCE</scope>
    <source>
        <strain evidence="3">UV-8b</strain>
    </source>
</reference>
<dbReference type="InterPro" id="IPR016135">
    <property type="entry name" value="UBQ-conjugating_enzyme/RWD"/>
</dbReference>
<dbReference type="CDD" id="cd23814">
    <property type="entry name" value="UEV_AKTIP"/>
    <property type="match status" value="1"/>
</dbReference>
<dbReference type="Pfam" id="PF00179">
    <property type="entry name" value="UQ_con"/>
    <property type="match status" value="1"/>
</dbReference>
<dbReference type="Proteomes" id="UP000027002">
    <property type="component" value="Chromosome 1"/>
</dbReference>
<gene>
    <name evidence="3" type="ORF">UV8b_01212</name>
</gene>
<feature type="region of interest" description="Disordered" evidence="1">
    <location>
        <begin position="241"/>
        <end position="287"/>
    </location>
</feature>